<evidence type="ECO:0000256" key="7">
    <source>
        <dbReference type="SAM" id="MobiDB-lite"/>
    </source>
</evidence>
<dbReference type="PANTHER" id="PTHR43872">
    <property type="entry name" value="MONOOXYGENASE, PUTATIVE (AFU_ORTHOLOGUE AFUA_8G02570)-RELATED"/>
    <property type="match status" value="1"/>
</dbReference>
<evidence type="ECO:0000313" key="8">
    <source>
        <dbReference type="EMBL" id="EPE33979.1"/>
    </source>
</evidence>
<dbReference type="Gene3D" id="3.50.50.60">
    <property type="entry name" value="FAD/NAD(P)-binding domain"/>
    <property type="match status" value="1"/>
</dbReference>
<name>S3DA11_GLAL2</name>
<keyword evidence="9" id="KW-1185">Reference proteome</keyword>
<gene>
    <name evidence="8" type="ORF">GLAREA_06992</name>
</gene>
<dbReference type="eggNOG" id="KOG1399">
    <property type="taxonomic scope" value="Eukaryota"/>
</dbReference>
<evidence type="ECO:0000256" key="2">
    <source>
        <dbReference type="ARBA" id="ARBA00022630"/>
    </source>
</evidence>
<dbReference type="GeneID" id="19466045"/>
<keyword evidence="3" id="KW-0274">FAD</keyword>
<feature type="region of interest" description="Disordered" evidence="7">
    <location>
        <begin position="424"/>
        <end position="443"/>
    </location>
</feature>
<dbReference type="InterPro" id="IPR036188">
    <property type="entry name" value="FAD/NAD-bd_sf"/>
</dbReference>
<keyword evidence="6" id="KW-0503">Monooxygenase</keyword>
<dbReference type="AlphaFoldDB" id="S3DA11"/>
<evidence type="ECO:0000256" key="6">
    <source>
        <dbReference type="ARBA" id="ARBA00023033"/>
    </source>
</evidence>
<reference evidence="8 9" key="1">
    <citation type="journal article" date="2013" name="BMC Genomics">
        <title>Genomics-driven discovery of the pneumocandin biosynthetic gene cluster in the fungus Glarea lozoyensis.</title>
        <authorList>
            <person name="Chen L."/>
            <person name="Yue Q."/>
            <person name="Zhang X."/>
            <person name="Xiang M."/>
            <person name="Wang C."/>
            <person name="Li S."/>
            <person name="Che Y."/>
            <person name="Ortiz-Lopez F.J."/>
            <person name="Bills G.F."/>
            <person name="Liu X."/>
            <person name="An Z."/>
        </authorList>
    </citation>
    <scope>NUCLEOTIDE SEQUENCE [LARGE SCALE GENOMIC DNA]</scope>
    <source>
        <strain evidence="9">ATCC 20868 / MF5171</strain>
    </source>
</reference>
<evidence type="ECO:0000256" key="1">
    <source>
        <dbReference type="ARBA" id="ARBA00001974"/>
    </source>
</evidence>
<dbReference type="OMA" id="AYRVQTQ"/>
<evidence type="ECO:0000256" key="3">
    <source>
        <dbReference type="ARBA" id="ARBA00022827"/>
    </source>
</evidence>
<dbReference type="PRINTS" id="PR00411">
    <property type="entry name" value="PNDRDTASEI"/>
</dbReference>
<dbReference type="KEGG" id="glz:GLAREA_06992"/>
<dbReference type="SUPFAM" id="SSF51905">
    <property type="entry name" value="FAD/NAD(P)-binding domain"/>
    <property type="match status" value="1"/>
</dbReference>
<dbReference type="Proteomes" id="UP000016922">
    <property type="component" value="Unassembled WGS sequence"/>
</dbReference>
<dbReference type="FunFam" id="3.50.50.60:FF:000228">
    <property type="entry name" value="FAD-containing monooxygenase EthA"/>
    <property type="match status" value="1"/>
</dbReference>
<evidence type="ECO:0000313" key="9">
    <source>
        <dbReference type="Proteomes" id="UP000016922"/>
    </source>
</evidence>
<protein>
    <submittedName>
        <fullName evidence="8">FAD/NAD(P)-binding protein</fullName>
    </submittedName>
</protein>
<dbReference type="PANTHER" id="PTHR43872:SF1">
    <property type="entry name" value="MONOOXYGENASE, PUTATIVE (AFU_ORTHOLOGUE AFUA_8G02570)-RELATED"/>
    <property type="match status" value="1"/>
</dbReference>
<organism evidence="8 9">
    <name type="scientific">Glarea lozoyensis (strain ATCC 20868 / MF5171)</name>
    <dbReference type="NCBI Taxonomy" id="1116229"/>
    <lineage>
        <taxon>Eukaryota</taxon>
        <taxon>Fungi</taxon>
        <taxon>Dikarya</taxon>
        <taxon>Ascomycota</taxon>
        <taxon>Pezizomycotina</taxon>
        <taxon>Leotiomycetes</taxon>
        <taxon>Helotiales</taxon>
        <taxon>Helotiaceae</taxon>
        <taxon>Glarea</taxon>
    </lineage>
</organism>
<dbReference type="Pfam" id="PF00743">
    <property type="entry name" value="FMO-like"/>
    <property type="match status" value="1"/>
</dbReference>
<feature type="compositionally biased region" description="Polar residues" evidence="7">
    <location>
        <begin position="424"/>
        <end position="441"/>
    </location>
</feature>
<evidence type="ECO:0000256" key="4">
    <source>
        <dbReference type="ARBA" id="ARBA00022857"/>
    </source>
</evidence>
<dbReference type="OrthoDB" id="66881at2759"/>
<dbReference type="Pfam" id="PF13450">
    <property type="entry name" value="NAD_binding_8"/>
    <property type="match status" value="1"/>
</dbReference>
<dbReference type="EMBL" id="KE145357">
    <property type="protein sequence ID" value="EPE33979.1"/>
    <property type="molecule type" value="Genomic_DNA"/>
</dbReference>
<dbReference type="InterPro" id="IPR020946">
    <property type="entry name" value="Flavin_mOase-like"/>
</dbReference>
<dbReference type="GO" id="GO:0050661">
    <property type="term" value="F:NADP binding"/>
    <property type="evidence" value="ECO:0007669"/>
    <property type="project" value="InterPro"/>
</dbReference>
<proteinExistence type="predicted"/>
<dbReference type="RefSeq" id="XP_008079131.1">
    <property type="nucleotide sequence ID" value="XM_008080940.1"/>
</dbReference>
<accession>S3DA11</accession>
<dbReference type="HOGENOM" id="CLU_032067_2_0_1"/>
<dbReference type="GO" id="GO:0050660">
    <property type="term" value="F:flavin adenine dinucleotide binding"/>
    <property type="evidence" value="ECO:0007669"/>
    <property type="project" value="InterPro"/>
</dbReference>
<keyword evidence="5" id="KW-0560">Oxidoreductase</keyword>
<evidence type="ECO:0000256" key="5">
    <source>
        <dbReference type="ARBA" id="ARBA00023002"/>
    </source>
</evidence>
<dbReference type="GO" id="GO:0004499">
    <property type="term" value="F:N,N-dimethylaniline monooxygenase activity"/>
    <property type="evidence" value="ECO:0007669"/>
    <property type="project" value="InterPro"/>
</dbReference>
<dbReference type="InterPro" id="IPR051820">
    <property type="entry name" value="FAD-binding_MO"/>
</dbReference>
<comment type="cofactor">
    <cofactor evidence="1">
        <name>FAD</name>
        <dbReference type="ChEBI" id="CHEBI:57692"/>
    </cofactor>
</comment>
<keyword evidence="4" id="KW-0521">NADP</keyword>
<sequence>MGSISTPNTEEFDVVIVGAGLSGINAAYRVQTQLPGYTYTIIEARNAIGGTWDLFRYPGIRSDSDLHTFGFPWRPWLAAKAIADGDSIRNYIRESAEEFGIDKKIQYNTKLVAADWGSDEQKWFLSTESKNKGSSGKLKARFVVFSTGYYDYDEPLKANIPNLEAFKGQTIHPQFWPEDLDYTGKKMVIIGSGATAITIFPVAAKKAASVTMVQRSPTYILALPAEDPTGNLIRRFFPAWVASRIMRWKYLIQPYIFFQFCRAFPNAARKIMHKQAQQNLPKNIPLDPHFKPRYNPWEQRLCVCPDGDFYTALKNGNTDIVTGNIKSVTETGLIMDSGKEIDADIIITATGLKIMLAGGTKISIDGKHVNPNEKFLWKNTMIQDVPNAAVIIGYTNASWTLGSDTAALLICRILKRMESMNLTSATPSLGRTSSPSSNGYITGSEEKLKVNGNIEARDPQWDGMKEMKLLDLNSTYVEKAKGILPKTGDRGPWQPRSSYFADAWGSVFGNITRGVRYEGGGGKKVV</sequence>
<keyword evidence="2" id="KW-0285">Flavoprotein</keyword>